<dbReference type="Pfam" id="PF01547">
    <property type="entry name" value="SBP_bac_1"/>
    <property type="match status" value="1"/>
</dbReference>
<organism evidence="2 3">
    <name type="scientific">Saccharopolyspora halophila</name>
    <dbReference type="NCBI Taxonomy" id="405551"/>
    <lineage>
        <taxon>Bacteria</taxon>
        <taxon>Bacillati</taxon>
        <taxon>Actinomycetota</taxon>
        <taxon>Actinomycetes</taxon>
        <taxon>Pseudonocardiales</taxon>
        <taxon>Pseudonocardiaceae</taxon>
        <taxon>Saccharopolyspora</taxon>
    </lineage>
</organism>
<sequence length="433" mass="47451">MRGRLRRLCAIGATLSVSLVASGCAALLPPSEGSAGSLTTWAISGGGEEELMPAEAEAFEERTGRQMRTQFFQNDPYKNKLWVSMGSGNPPDTFFGWGGGALEAFIDAGKAVDLGPEMKKHPEWREKFLPSVMSPVELQGGTYGVPVGGIQPVLMFHNKEVFEQVGVRPPKTWGELIDLIPKFKEAGVLPISLGGADSWTYLMWEEAIVDRVAGAQAFQDVLDGKPGAWMNPDIIKANRMLQDLVDMGAFGNSFSSTSAELGTQRALLNSGKAAMMLHLGSAYSELLGDDEQWVREGNLGWSAFPAVEGGKGDPRNLVGNPTTFMSATAGPQQQEAIDFLREELSSDRFVRGRLERGDVPPVRGIEDELQQSEDREFLTDVYELTERAPHFQQSWDQALAPRPAQEVLVNLQKLFLKQITPVEFSQAMEEVSR</sequence>
<evidence type="ECO:0000313" key="3">
    <source>
        <dbReference type="Proteomes" id="UP001501218"/>
    </source>
</evidence>
<dbReference type="Gene3D" id="3.40.190.10">
    <property type="entry name" value="Periplasmic binding protein-like II"/>
    <property type="match status" value="2"/>
</dbReference>
<dbReference type="PANTHER" id="PTHR43649">
    <property type="entry name" value="ARABINOSE-BINDING PROTEIN-RELATED"/>
    <property type="match status" value="1"/>
</dbReference>
<feature type="signal peptide" evidence="1">
    <location>
        <begin position="1"/>
        <end position="25"/>
    </location>
</feature>
<evidence type="ECO:0000313" key="2">
    <source>
        <dbReference type="EMBL" id="GAA2353357.1"/>
    </source>
</evidence>
<keyword evidence="3" id="KW-1185">Reference proteome</keyword>
<accession>A0ABN3GJL0</accession>
<protein>
    <submittedName>
        <fullName evidence="2">Extracellular solute-binding protein</fullName>
    </submittedName>
</protein>
<dbReference type="InterPro" id="IPR006059">
    <property type="entry name" value="SBP"/>
</dbReference>
<name>A0ABN3GJL0_9PSEU</name>
<feature type="chain" id="PRO_5047437772" evidence="1">
    <location>
        <begin position="26"/>
        <end position="433"/>
    </location>
</feature>
<proteinExistence type="predicted"/>
<dbReference type="PANTHER" id="PTHR43649:SF14">
    <property type="entry name" value="BLR3389 PROTEIN"/>
    <property type="match status" value="1"/>
</dbReference>
<dbReference type="EMBL" id="BAAARA010000010">
    <property type="protein sequence ID" value="GAA2353357.1"/>
    <property type="molecule type" value="Genomic_DNA"/>
</dbReference>
<comment type="caution">
    <text evidence="2">The sequence shown here is derived from an EMBL/GenBank/DDBJ whole genome shotgun (WGS) entry which is preliminary data.</text>
</comment>
<gene>
    <name evidence="2" type="ORF">GCM10009854_34240</name>
</gene>
<keyword evidence="1" id="KW-0732">Signal</keyword>
<reference evidence="2 3" key="1">
    <citation type="journal article" date="2019" name="Int. J. Syst. Evol. Microbiol.">
        <title>The Global Catalogue of Microorganisms (GCM) 10K type strain sequencing project: providing services to taxonomists for standard genome sequencing and annotation.</title>
        <authorList>
            <consortium name="The Broad Institute Genomics Platform"/>
            <consortium name="The Broad Institute Genome Sequencing Center for Infectious Disease"/>
            <person name="Wu L."/>
            <person name="Ma J."/>
        </authorList>
    </citation>
    <scope>NUCLEOTIDE SEQUENCE [LARGE SCALE GENOMIC DNA]</scope>
    <source>
        <strain evidence="2 3">JCM 16221</strain>
    </source>
</reference>
<dbReference type="Proteomes" id="UP001501218">
    <property type="component" value="Unassembled WGS sequence"/>
</dbReference>
<dbReference type="SUPFAM" id="SSF53850">
    <property type="entry name" value="Periplasmic binding protein-like II"/>
    <property type="match status" value="1"/>
</dbReference>
<dbReference type="RefSeq" id="WP_344133303.1">
    <property type="nucleotide sequence ID" value="NZ_BAAARA010000010.1"/>
</dbReference>
<evidence type="ECO:0000256" key="1">
    <source>
        <dbReference type="SAM" id="SignalP"/>
    </source>
</evidence>
<dbReference type="InterPro" id="IPR050490">
    <property type="entry name" value="Bact_solute-bd_prot1"/>
</dbReference>
<dbReference type="PROSITE" id="PS51257">
    <property type="entry name" value="PROKAR_LIPOPROTEIN"/>
    <property type="match status" value="1"/>
</dbReference>